<dbReference type="OrthoDB" id="439639at2759"/>
<dbReference type="AlphaFoldDB" id="A0A9W7ZKT1"/>
<dbReference type="CDD" id="cd12317">
    <property type="entry name" value="RRM4_RBM19_RRM3_MRD1"/>
    <property type="match status" value="1"/>
</dbReference>
<accession>A0A9W7ZKT1</accession>
<dbReference type="PROSITE" id="PS50102">
    <property type="entry name" value="RRM"/>
    <property type="match status" value="5"/>
</dbReference>
<dbReference type="Gene3D" id="3.30.70.330">
    <property type="match status" value="5"/>
</dbReference>
<dbReference type="InterPro" id="IPR035979">
    <property type="entry name" value="RBD_domain_sf"/>
</dbReference>
<organism evidence="4 5">
    <name type="scientific">Mycoemilia scoparia</name>
    <dbReference type="NCBI Taxonomy" id="417184"/>
    <lineage>
        <taxon>Eukaryota</taxon>
        <taxon>Fungi</taxon>
        <taxon>Fungi incertae sedis</taxon>
        <taxon>Zoopagomycota</taxon>
        <taxon>Kickxellomycotina</taxon>
        <taxon>Kickxellomycetes</taxon>
        <taxon>Kickxellales</taxon>
        <taxon>Kickxellaceae</taxon>
        <taxon>Mycoemilia</taxon>
    </lineage>
</organism>
<evidence type="ECO:0000256" key="1">
    <source>
        <dbReference type="PROSITE-ProRule" id="PRU00176"/>
    </source>
</evidence>
<dbReference type="EMBL" id="JANBPU010000441">
    <property type="protein sequence ID" value="KAJ1911504.1"/>
    <property type="molecule type" value="Genomic_DNA"/>
</dbReference>
<evidence type="ECO:0000313" key="5">
    <source>
        <dbReference type="Proteomes" id="UP001150538"/>
    </source>
</evidence>
<feature type="compositionally biased region" description="Acidic residues" evidence="2">
    <location>
        <begin position="182"/>
        <end position="193"/>
    </location>
</feature>
<dbReference type="FunFam" id="3.30.70.330:FF:000442">
    <property type="entry name" value="Multiple RNA-binding domain-containing protein 1"/>
    <property type="match status" value="1"/>
</dbReference>
<feature type="region of interest" description="Disordered" evidence="2">
    <location>
        <begin position="61"/>
        <end position="102"/>
    </location>
</feature>
<evidence type="ECO:0000313" key="4">
    <source>
        <dbReference type="EMBL" id="KAJ1911504.1"/>
    </source>
</evidence>
<gene>
    <name evidence="4" type="primary">MRD1</name>
    <name evidence="4" type="ORF">H4219_005921</name>
</gene>
<feature type="domain" description="RRM" evidence="3">
    <location>
        <begin position="623"/>
        <end position="707"/>
    </location>
</feature>
<feature type="region of interest" description="Disordered" evidence="2">
    <location>
        <begin position="245"/>
        <end position="281"/>
    </location>
</feature>
<name>A0A9W7ZKT1_9FUNG</name>
<dbReference type="InterPro" id="IPR034423">
    <property type="entry name" value="RBM19_RRM5"/>
</dbReference>
<protein>
    <submittedName>
        <fullName evidence="4">Multiple RNA-binding domain-containing protein 1</fullName>
    </submittedName>
</protein>
<keyword evidence="5" id="KW-1185">Reference proteome</keyword>
<feature type="region of interest" description="Disordered" evidence="2">
    <location>
        <begin position="710"/>
        <end position="733"/>
    </location>
</feature>
<evidence type="ECO:0000259" key="3">
    <source>
        <dbReference type="PROSITE" id="PS50102"/>
    </source>
</evidence>
<feature type="compositionally biased region" description="Basic and acidic residues" evidence="2">
    <location>
        <begin position="245"/>
        <end position="263"/>
    </location>
</feature>
<evidence type="ECO:0000256" key="2">
    <source>
        <dbReference type="SAM" id="MobiDB-lite"/>
    </source>
</evidence>
<dbReference type="InterPro" id="IPR012677">
    <property type="entry name" value="Nucleotide-bd_a/b_plait_sf"/>
</dbReference>
<feature type="compositionally biased region" description="Basic and acidic residues" evidence="2">
    <location>
        <begin position="166"/>
        <end position="181"/>
    </location>
</feature>
<feature type="region of interest" description="Disordered" evidence="2">
    <location>
        <begin position="148"/>
        <end position="232"/>
    </location>
</feature>
<dbReference type="InterPro" id="IPR050441">
    <property type="entry name" value="RBM"/>
</dbReference>
<dbReference type="Pfam" id="PF00076">
    <property type="entry name" value="RRM_1"/>
    <property type="match status" value="5"/>
</dbReference>
<feature type="region of interest" description="Disordered" evidence="2">
    <location>
        <begin position="836"/>
        <end position="868"/>
    </location>
</feature>
<dbReference type="CDD" id="cd12318">
    <property type="entry name" value="RRM5_RBM19_like"/>
    <property type="match status" value="1"/>
</dbReference>
<dbReference type="PANTHER" id="PTHR48034">
    <property type="entry name" value="TRANSFORMER-2 SEX-DETERMINING PROTEIN-RELATED"/>
    <property type="match status" value="1"/>
</dbReference>
<reference evidence="4" key="1">
    <citation type="submission" date="2022-07" db="EMBL/GenBank/DDBJ databases">
        <title>Phylogenomic reconstructions and comparative analyses of Kickxellomycotina fungi.</title>
        <authorList>
            <person name="Reynolds N.K."/>
            <person name="Stajich J.E."/>
            <person name="Barry K."/>
            <person name="Grigoriev I.V."/>
            <person name="Crous P."/>
            <person name="Smith M.E."/>
        </authorList>
    </citation>
    <scope>NUCLEOTIDE SEQUENCE</scope>
    <source>
        <strain evidence="4">NBRC 100468</strain>
    </source>
</reference>
<feature type="compositionally biased region" description="Acidic residues" evidence="2">
    <location>
        <begin position="206"/>
        <end position="227"/>
    </location>
</feature>
<comment type="caution">
    <text evidence="4">The sequence shown here is derived from an EMBL/GenBank/DDBJ whole genome shotgun (WGS) entry which is preliminary data.</text>
</comment>
<dbReference type="SUPFAM" id="SSF54928">
    <property type="entry name" value="RNA-binding domain, RBD"/>
    <property type="match status" value="4"/>
</dbReference>
<feature type="compositionally biased region" description="Low complexity" evidence="2">
    <location>
        <begin position="264"/>
        <end position="273"/>
    </location>
</feature>
<feature type="domain" description="RRM" evidence="3">
    <location>
        <begin position="287"/>
        <end position="365"/>
    </location>
</feature>
<dbReference type="CDD" id="cd12320">
    <property type="entry name" value="RRM6_RBM19_RRM5_MRD1"/>
    <property type="match status" value="1"/>
</dbReference>
<dbReference type="SMART" id="SM00360">
    <property type="entry name" value="RRM"/>
    <property type="match status" value="5"/>
</dbReference>
<feature type="compositionally biased region" description="Basic and acidic residues" evidence="2">
    <location>
        <begin position="853"/>
        <end position="862"/>
    </location>
</feature>
<feature type="domain" description="RRM" evidence="3">
    <location>
        <begin position="489"/>
        <end position="561"/>
    </location>
</feature>
<dbReference type="InterPro" id="IPR000504">
    <property type="entry name" value="RRM_dom"/>
</dbReference>
<dbReference type="Proteomes" id="UP001150538">
    <property type="component" value="Unassembled WGS sequence"/>
</dbReference>
<dbReference type="GO" id="GO:0003723">
    <property type="term" value="F:RNA binding"/>
    <property type="evidence" value="ECO:0007669"/>
    <property type="project" value="UniProtKB-UniRule"/>
</dbReference>
<sequence>MREHFSAKGNITDCKILKNNYGESRRIGFVGYKTPEEAEAAVKYFNRSFIDTSRITVELSKPKGDPNLPRPWSVYSEGSTKYNKRHGIKPTPKKDVASNDNDQENNVIKSLYEEVLEKHKDNPKFAEFLQVMAPRAKSKTWANDDLVGLSAKEKKAVKSAIKTQRKQAEPSYNDKDKGDGGHDDDDDDDDEYQDLPSKNKLKNDDKDNDSDLDDECDNEDEDGDEIPQESKDKMSDMEWLRAHMEKKEVPAAKKKENTPKSRPEAASSVAAPEETQKTNEERIEETGRLFVRNLPYTATEEDLRAYFEPYGPLSEVHMPISVETKKPKGFAYIMYMIPEHAVMAYKECDNKYLQGRLLHIIPGDEKPPSKLDSESSISSDPRLGFMSSIKKQKELKKRASAGNDFNWNSLYMNADAVADSISNRLNISKADLLENDEGSVNPAVRLALAETHIIAETKQYFEENGVNLEAFESMGKHKVGGGKPPRSDTVILVKNVPYGTTDESIKDLFGHHGTLGRVLVPPSGTIAIVEFFEPSEARSAFRHLAYKRIKDAPIYLEKAPQGLFSTEAANKPDGSAEPGQAIVADAGAGNKRDIESILEASDSKTTDKSSYQDAFTEAGEAGSVLFVKNLSFDTTESTLQTLFSGIDGLRSLVIRHKKNTKIPGGPMLSMGFGFVEYTTKEQAKRALKAYQGASVDGHKLQLKISDRTSIHGPEHSESAGASSTLPGSGASSKAKSNKLIVKNVAFEATKKDIQDLFAPFGQLKSVRLPKNFSGGHRGFAFVEFLTPQIALRAKDQLKDTHLYGRHLVIDFEEDGSATNLEELRAKVNKQYRQEEEFNQLSSSGGLQRANKRAKLELEKENGDGFESD</sequence>
<keyword evidence="1" id="KW-0694">RNA-binding</keyword>
<proteinExistence type="predicted"/>
<feature type="domain" description="RRM" evidence="3">
    <location>
        <begin position="737"/>
        <end position="814"/>
    </location>
</feature>
<feature type="domain" description="RRM" evidence="3">
    <location>
        <begin position="1"/>
        <end position="62"/>
    </location>
</feature>